<feature type="domain" description="EF-hand" evidence="1">
    <location>
        <begin position="132"/>
        <end position="167"/>
    </location>
</feature>
<protein>
    <submittedName>
        <fullName evidence="2">Ca2+-binding EF-hand superfamily protein</fullName>
    </submittedName>
</protein>
<dbReference type="SMART" id="SM00054">
    <property type="entry name" value="EFh"/>
    <property type="match status" value="2"/>
</dbReference>
<dbReference type="EMBL" id="RJKM01000001">
    <property type="protein sequence ID" value="ROP35287.1"/>
    <property type="molecule type" value="Genomic_DNA"/>
</dbReference>
<dbReference type="PROSITE" id="PS50222">
    <property type="entry name" value="EF_HAND_2"/>
    <property type="match status" value="2"/>
</dbReference>
<feature type="domain" description="EF-hand" evidence="1">
    <location>
        <begin position="5"/>
        <end position="40"/>
    </location>
</feature>
<dbReference type="Proteomes" id="UP000268727">
    <property type="component" value="Unassembled WGS sequence"/>
</dbReference>
<dbReference type="GO" id="GO:0005509">
    <property type="term" value="F:calcium ion binding"/>
    <property type="evidence" value="ECO:0007669"/>
    <property type="project" value="InterPro"/>
</dbReference>
<dbReference type="InterPro" id="IPR002048">
    <property type="entry name" value="EF_hand_dom"/>
</dbReference>
<dbReference type="Gene3D" id="1.10.238.10">
    <property type="entry name" value="EF-hand"/>
    <property type="match status" value="1"/>
</dbReference>
<keyword evidence="3" id="KW-1185">Reference proteome</keyword>
<gene>
    <name evidence="2" type="ORF">EDD40_0510</name>
</gene>
<accession>A0A3N1GYI4</accession>
<name>A0A3N1GYI4_9PSEU</name>
<sequence>MSGDLRMDNVDRAFAVFDVDGDGVIGWEDFSAAARGVGREFGLGVEAPQVRNLVAAYREVWAYVAGADLDGDGVVSRGEFREAHESGRLSAAELVEKWLVVSGRNFEVADRDGDGALDGSGFAGIYRGSGVTDPQVAAIAFAGMDVDGDGRVDRVEFQTHVRGFFTAEDTSVKGARMLSGG</sequence>
<dbReference type="Pfam" id="PF13202">
    <property type="entry name" value="EF-hand_5"/>
    <property type="match status" value="2"/>
</dbReference>
<evidence type="ECO:0000313" key="3">
    <source>
        <dbReference type="Proteomes" id="UP000268727"/>
    </source>
</evidence>
<dbReference type="SUPFAM" id="SSF47473">
    <property type="entry name" value="EF-hand"/>
    <property type="match status" value="1"/>
</dbReference>
<dbReference type="InterPro" id="IPR011992">
    <property type="entry name" value="EF-hand-dom_pair"/>
</dbReference>
<evidence type="ECO:0000313" key="2">
    <source>
        <dbReference type="EMBL" id="ROP35287.1"/>
    </source>
</evidence>
<reference evidence="2 3" key="1">
    <citation type="submission" date="2018-11" db="EMBL/GenBank/DDBJ databases">
        <title>Sequencing the genomes of 1000 actinobacteria strains.</title>
        <authorList>
            <person name="Klenk H.-P."/>
        </authorList>
    </citation>
    <scope>NUCLEOTIDE SEQUENCE [LARGE SCALE GENOMIC DNA]</scope>
    <source>
        <strain evidence="2 3">DSM 44231</strain>
    </source>
</reference>
<dbReference type="AlphaFoldDB" id="A0A3N1GYI4"/>
<comment type="caution">
    <text evidence="2">The sequence shown here is derived from an EMBL/GenBank/DDBJ whole genome shotgun (WGS) entry which is preliminary data.</text>
</comment>
<dbReference type="OrthoDB" id="7356823at2"/>
<dbReference type="PROSITE" id="PS00018">
    <property type="entry name" value="EF_HAND_1"/>
    <property type="match status" value="3"/>
</dbReference>
<dbReference type="InterPro" id="IPR018247">
    <property type="entry name" value="EF_Hand_1_Ca_BS"/>
</dbReference>
<proteinExistence type="predicted"/>
<evidence type="ECO:0000259" key="1">
    <source>
        <dbReference type="PROSITE" id="PS50222"/>
    </source>
</evidence>
<organism evidence="2 3">
    <name type="scientific">Saccharothrix texasensis</name>
    <dbReference type="NCBI Taxonomy" id="103734"/>
    <lineage>
        <taxon>Bacteria</taxon>
        <taxon>Bacillati</taxon>
        <taxon>Actinomycetota</taxon>
        <taxon>Actinomycetes</taxon>
        <taxon>Pseudonocardiales</taxon>
        <taxon>Pseudonocardiaceae</taxon>
        <taxon>Saccharothrix</taxon>
    </lineage>
</organism>
<dbReference type="RefSeq" id="WP_148088660.1">
    <property type="nucleotide sequence ID" value="NZ_RJKM01000001.1"/>
</dbReference>
<dbReference type="Pfam" id="PF13833">
    <property type="entry name" value="EF-hand_8"/>
    <property type="match status" value="1"/>
</dbReference>